<dbReference type="EMBL" id="CP000906">
    <property type="protein sequence ID" value="ABY46823.1"/>
    <property type="molecule type" value="Genomic_DNA"/>
</dbReference>
<evidence type="ECO:0000259" key="1">
    <source>
        <dbReference type="Pfam" id="PF22768"/>
    </source>
</evidence>
<proteinExistence type="predicted"/>
<organism evidence="2 3">
    <name type="scientific">Bacillus mycoides (strain KBAB4)</name>
    <name type="common">Bacillus weihenstephanensis</name>
    <dbReference type="NCBI Taxonomy" id="315730"/>
    <lineage>
        <taxon>Bacteria</taxon>
        <taxon>Bacillati</taxon>
        <taxon>Bacillota</taxon>
        <taxon>Bacilli</taxon>
        <taxon>Bacillales</taxon>
        <taxon>Bacillaceae</taxon>
        <taxon>Bacillus</taxon>
        <taxon>Bacillus cereus group</taxon>
    </lineage>
</organism>
<dbReference type="Gene3D" id="2.40.30.200">
    <property type="match status" value="1"/>
</dbReference>
<dbReference type="AlphaFoldDB" id="A9VVK8"/>
<dbReference type="InterPro" id="IPR054738">
    <property type="entry name" value="Siphovirus-type_tail_C"/>
</dbReference>
<name>A9VVK8_BACMK</name>
<dbReference type="HOGENOM" id="CLU_044174_0_0_9"/>
<dbReference type="NCBIfam" id="TIGR01633">
    <property type="entry name" value="phi3626_gp14_N"/>
    <property type="match status" value="1"/>
</dbReference>
<geneLocation type="plasmid" evidence="2 3">
    <name>pBWB403</name>
</geneLocation>
<evidence type="ECO:0000313" key="3">
    <source>
        <dbReference type="Proteomes" id="UP000002154"/>
    </source>
</evidence>
<dbReference type="Proteomes" id="UP000002154">
    <property type="component" value="Plasmid pBWB403"/>
</dbReference>
<dbReference type="Pfam" id="PF22768">
    <property type="entry name" value="SPP1_Dit"/>
    <property type="match status" value="1"/>
</dbReference>
<evidence type="ECO:0000313" key="2">
    <source>
        <dbReference type="EMBL" id="ABY46823.1"/>
    </source>
</evidence>
<dbReference type="InterPro" id="IPR006520">
    <property type="entry name" value="Dit_BPSPP_N"/>
</dbReference>
<dbReference type="Gene3D" id="2.60.120.860">
    <property type="match status" value="1"/>
</dbReference>
<sequence>MSFIFRGKDARNYMTVNSIERGLLPTQKASLLRASGKLGAYYFGSEQEVVTYQIKGTITANSITQREAKLDAIKVWLQGGEGELVFNWKNHVSYTAVLDGDTPLNHIGTSAEINFTLLCADPVGTGLTKASGIGRGNMTVDIDNKGTAPAYPSVRVAIEEDTHQFSLVGRDKSVTVGYAPDFEKETLPYEERVLYDELIDTSLWKRASTIDDGQITADFTSNGYQFEVKDYGKGAGWHGASAYRSLNQPCENFMVELHCTFLSWDRLDMGRLGFYFLDENGKQFGSAKMNDVTWTQSQQIATAKFGPQADGIAFVYDQGAYAGVWSGWNEGIIRFGRKKRDGYDTWFTYFAIKDTKTGRYHTELYREYADYARAWTNRKLAGVQIEASALGDGTNRYYMTLNHVNVFKYNEGNRDIYNDKPLKTGDFVEVDMEKGAVYHNGILANELLEPSSDFFPIPVGKSQLAIYPPSVGETYIYYDEKHL</sequence>
<dbReference type="KEGG" id="bwe:BcerKBAB4_5329"/>
<feature type="domain" description="Siphovirus-type tail component C-terminal" evidence="1">
    <location>
        <begin position="410"/>
        <end position="481"/>
    </location>
</feature>
<keyword evidence="2" id="KW-0614">Plasmid</keyword>
<accession>A9VVK8</accession>
<protein>
    <submittedName>
        <fullName evidence="2">Phage putative tail component</fullName>
    </submittedName>
</protein>
<reference evidence="2 3" key="1">
    <citation type="journal article" date="2008" name="Chem. Biol. Interact.">
        <title>Extending the Bacillus cereus group genomics to putative food-borne pathogens of different toxicity.</title>
        <authorList>
            <person name="Lapidus A."/>
            <person name="Goltsman E."/>
            <person name="Auger S."/>
            <person name="Galleron N."/>
            <person name="Segurens B."/>
            <person name="Dossat C."/>
            <person name="Land M.L."/>
            <person name="Broussolle V."/>
            <person name="Brillard J."/>
            <person name="Guinebretiere M.H."/>
            <person name="Sanchis V."/>
            <person name="Nguen-The C."/>
            <person name="Lereclus D."/>
            <person name="Richardson P."/>
            <person name="Wincker P."/>
            <person name="Weissenbach J."/>
            <person name="Ehrlich S.D."/>
            <person name="Sorokin A."/>
        </authorList>
    </citation>
    <scope>NUCLEOTIDE SEQUENCE [LARGE SCALE GENOMIC DNA]</scope>
    <source>
        <strain evidence="3">KBAB4</strain>
        <plasmid evidence="2 3">pBWB403</plasmid>
    </source>
</reference>
<gene>
    <name evidence="2" type="ordered locus">BcerKBAB4_5329</name>
</gene>